<evidence type="ECO:0000313" key="3">
    <source>
        <dbReference type="EMBL" id="EYC05062.1"/>
    </source>
</evidence>
<dbReference type="OrthoDB" id="410104at2759"/>
<dbReference type="Pfam" id="PF00078">
    <property type="entry name" value="RVT_1"/>
    <property type="match status" value="1"/>
</dbReference>
<comment type="caution">
    <text evidence="3">The sequence shown here is derived from an EMBL/GenBank/DDBJ whole genome shotgun (WGS) entry which is preliminary data.</text>
</comment>
<name>A0A016TR23_9BILA</name>
<feature type="compositionally biased region" description="Polar residues" evidence="1">
    <location>
        <begin position="71"/>
        <end position="83"/>
    </location>
</feature>
<evidence type="ECO:0000259" key="2">
    <source>
        <dbReference type="PROSITE" id="PS50878"/>
    </source>
</evidence>
<sequence length="242" mass="27732">MLAGSWEDTVVDNIDEEYERLIQYLRGSAKKAEGSRTTKRRLSHETLQLMRQKKTSRRDEQQCWLKPQRQGEASGTPAKTSPTEDGFVIPSVLPSEVQHAIKPVENRTAPGPDRIRPKHLKNLQTALVNTLARLFTRNFTTRISPFYDDITIDVRRGVRQGDTVSPKLFTATLEDVMRRLEWDNMAVRVDGRLLHHLRFADNVVLITSNISQAERMLADFDDACGKVGLQLNITKTMFMRNR</sequence>
<feature type="domain" description="Reverse transcriptase" evidence="2">
    <location>
        <begin position="1"/>
        <end position="242"/>
    </location>
</feature>
<organism evidence="3 4">
    <name type="scientific">Ancylostoma ceylanicum</name>
    <dbReference type="NCBI Taxonomy" id="53326"/>
    <lineage>
        <taxon>Eukaryota</taxon>
        <taxon>Metazoa</taxon>
        <taxon>Ecdysozoa</taxon>
        <taxon>Nematoda</taxon>
        <taxon>Chromadorea</taxon>
        <taxon>Rhabditida</taxon>
        <taxon>Rhabditina</taxon>
        <taxon>Rhabditomorpha</taxon>
        <taxon>Strongyloidea</taxon>
        <taxon>Ancylostomatidae</taxon>
        <taxon>Ancylostomatinae</taxon>
        <taxon>Ancylostoma</taxon>
    </lineage>
</organism>
<dbReference type="PROSITE" id="PS50878">
    <property type="entry name" value="RT_POL"/>
    <property type="match status" value="1"/>
</dbReference>
<protein>
    <recommendedName>
        <fullName evidence="2">Reverse transcriptase domain-containing protein</fullName>
    </recommendedName>
</protein>
<accession>A0A016TR23</accession>
<dbReference type="Proteomes" id="UP000024635">
    <property type="component" value="Unassembled WGS sequence"/>
</dbReference>
<dbReference type="PANTHER" id="PTHR47027">
    <property type="entry name" value="REVERSE TRANSCRIPTASE DOMAIN-CONTAINING PROTEIN"/>
    <property type="match status" value="1"/>
</dbReference>
<keyword evidence="4" id="KW-1185">Reference proteome</keyword>
<dbReference type="EMBL" id="JARK01001420">
    <property type="protein sequence ID" value="EYC05062.1"/>
    <property type="molecule type" value="Genomic_DNA"/>
</dbReference>
<evidence type="ECO:0000256" key="1">
    <source>
        <dbReference type="SAM" id="MobiDB-lite"/>
    </source>
</evidence>
<reference evidence="4" key="1">
    <citation type="journal article" date="2015" name="Nat. Genet.">
        <title>The genome and transcriptome of the zoonotic hookworm Ancylostoma ceylanicum identify infection-specific gene families.</title>
        <authorList>
            <person name="Schwarz E.M."/>
            <person name="Hu Y."/>
            <person name="Antoshechkin I."/>
            <person name="Miller M.M."/>
            <person name="Sternberg P.W."/>
            <person name="Aroian R.V."/>
        </authorList>
    </citation>
    <scope>NUCLEOTIDE SEQUENCE</scope>
    <source>
        <strain evidence="4">HY135</strain>
    </source>
</reference>
<dbReference type="InterPro" id="IPR000477">
    <property type="entry name" value="RT_dom"/>
</dbReference>
<dbReference type="InterPro" id="IPR043502">
    <property type="entry name" value="DNA/RNA_pol_sf"/>
</dbReference>
<proteinExistence type="predicted"/>
<evidence type="ECO:0000313" key="4">
    <source>
        <dbReference type="Proteomes" id="UP000024635"/>
    </source>
</evidence>
<feature type="region of interest" description="Disordered" evidence="1">
    <location>
        <begin position="49"/>
        <end position="84"/>
    </location>
</feature>
<dbReference type="SUPFAM" id="SSF56672">
    <property type="entry name" value="DNA/RNA polymerases"/>
    <property type="match status" value="1"/>
</dbReference>
<dbReference type="AlphaFoldDB" id="A0A016TR23"/>
<dbReference type="PANTHER" id="PTHR47027:SF29">
    <property type="entry name" value="C2H2-TYPE DOMAIN-CONTAINING PROTEIN"/>
    <property type="match status" value="1"/>
</dbReference>
<gene>
    <name evidence="3" type="primary">Acey_s0084.g1759</name>
    <name evidence="3" type="ORF">Y032_0084g1759</name>
</gene>